<evidence type="ECO:0000256" key="3">
    <source>
        <dbReference type="ARBA" id="ARBA00005161"/>
    </source>
</evidence>
<evidence type="ECO:0000256" key="10">
    <source>
        <dbReference type="ARBA" id="ARBA00048639"/>
    </source>
</evidence>
<evidence type="ECO:0000256" key="5">
    <source>
        <dbReference type="ARBA" id="ARBA00012791"/>
    </source>
</evidence>
<comment type="subcellular location">
    <subcellularLocation>
        <location evidence="2">Membrane</location>
    </subcellularLocation>
</comment>
<evidence type="ECO:0000256" key="9">
    <source>
        <dbReference type="ARBA" id="ARBA00023136"/>
    </source>
</evidence>
<dbReference type="PROSITE" id="PS00912">
    <property type="entry name" value="DHODEHASE_2"/>
    <property type="match status" value="1"/>
</dbReference>
<keyword evidence="9" id="KW-0472">Membrane</keyword>
<dbReference type="PROSITE" id="PS00911">
    <property type="entry name" value="DHODEHASE_1"/>
    <property type="match status" value="1"/>
</dbReference>
<dbReference type="PANTHER" id="PTHR48109:SF4">
    <property type="entry name" value="DIHYDROOROTATE DEHYDROGENASE (QUINONE), MITOCHONDRIAL"/>
    <property type="match status" value="1"/>
</dbReference>
<comment type="caution">
    <text evidence="12">The sequence shown here is derived from an EMBL/GenBank/DDBJ whole genome shotgun (WGS) entry which is preliminary data.</text>
</comment>
<dbReference type="Gene3D" id="3.20.20.70">
    <property type="entry name" value="Aldolase class I"/>
    <property type="match status" value="1"/>
</dbReference>
<dbReference type="SUPFAM" id="SSF51395">
    <property type="entry name" value="FMN-linked oxidoreductases"/>
    <property type="match status" value="1"/>
</dbReference>
<keyword evidence="7" id="KW-0288">FMN</keyword>
<dbReference type="InterPro" id="IPR005720">
    <property type="entry name" value="Dihydroorotate_DH_cat"/>
</dbReference>
<dbReference type="NCBIfam" id="TIGR01036">
    <property type="entry name" value="pyrD_sub2"/>
    <property type="match status" value="1"/>
</dbReference>
<dbReference type="InterPro" id="IPR005719">
    <property type="entry name" value="Dihydroorotate_DH_2"/>
</dbReference>
<dbReference type="PANTHER" id="PTHR48109">
    <property type="entry name" value="DIHYDROOROTATE DEHYDROGENASE (QUINONE), MITOCHONDRIAL-RELATED"/>
    <property type="match status" value="1"/>
</dbReference>
<organism evidence="12">
    <name type="scientific">mine drainage metagenome</name>
    <dbReference type="NCBI Taxonomy" id="410659"/>
    <lineage>
        <taxon>unclassified sequences</taxon>
        <taxon>metagenomes</taxon>
        <taxon>ecological metagenomes</taxon>
    </lineage>
</organism>
<evidence type="ECO:0000256" key="2">
    <source>
        <dbReference type="ARBA" id="ARBA00004370"/>
    </source>
</evidence>
<comment type="cofactor">
    <cofactor evidence="1">
        <name>FMN</name>
        <dbReference type="ChEBI" id="CHEBI:58210"/>
    </cofactor>
</comment>
<comment type="catalytic activity">
    <reaction evidence="10">
        <text>(S)-dihydroorotate + a quinone = orotate + a quinol</text>
        <dbReference type="Rhea" id="RHEA:30187"/>
        <dbReference type="ChEBI" id="CHEBI:24646"/>
        <dbReference type="ChEBI" id="CHEBI:30839"/>
        <dbReference type="ChEBI" id="CHEBI:30864"/>
        <dbReference type="ChEBI" id="CHEBI:132124"/>
        <dbReference type="EC" id="1.3.5.2"/>
    </reaction>
</comment>
<dbReference type="EMBL" id="MLJW01000027">
    <property type="protein sequence ID" value="OIR09300.1"/>
    <property type="molecule type" value="Genomic_DNA"/>
</dbReference>
<comment type="pathway">
    <text evidence="3">Pyrimidine metabolism; UMP biosynthesis via de novo pathway; orotate from (S)-dihydroorotate (quinone route): step 1/1.</text>
</comment>
<dbReference type="InterPro" id="IPR001295">
    <property type="entry name" value="Dihydroorotate_DH_CS"/>
</dbReference>
<evidence type="ECO:0000256" key="6">
    <source>
        <dbReference type="ARBA" id="ARBA00022630"/>
    </source>
</evidence>
<dbReference type="GO" id="GO:0005737">
    <property type="term" value="C:cytoplasm"/>
    <property type="evidence" value="ECO:0007669"/>
    <property type="project" value="InterPro"/>
</dbReference>
<evidence type="ECO:0000259" key="11">
    <source>
        <dbReference type="Pfam" id="PF01180"/>
    </source>
</evidence>
<evidence type="ECO:0000256" key="1">
    <source>
        <dbReference type="ARBA" id="ARBA00001917"/>
    </source>
</evidence>
<dbReference type="Pfam" id="PF01180">
    <property type="entry name" value="DHO_dh"/>
    <property type="match status" value="1"/>
</dbReference>
<reference evidence="12" key="1">
    <citation type="submission" date="2016-10" db="EMBL/GenBank/DDBJ databases">
        <title>Sequence of Gallionella enrichment culture.</title>
        <authorList>
            <person name="Poehlein A."/>
            <person name="Muehling M."/>
            <person name="Daniel R."/>
        </authorList>
    </citation>
    <scope>NUCLEOTIDE SEQUENCE</scope>
</reference>
<feature type="domain" description="Dihydroorotate dehydrogenase catalytic" evidence="11">
    <location>
        <begin position="85"/>
        <end position="375"/>
    </location>
</feature>
<dbReference type="GO" id="GO:0005886">
    <property type="term" value="C:plasma membrane"/>
    <property type="evidence" value="ECO:0007669"/>
    <property type="project" value="TreeGrafter"/>
</dbReference>
<dbReference type="EC" id="1.3.5.2" evidence="5"/>
<evidence type="ECO:0000256" key="8">
    <source>
        <dbReference type="ARBA" id="ARBA00023002"/>
    </source>
</evidence>
<dbReference type="InterPro" id="IPR013785">
    <property type="entry name" value="Aldolase_TIM"/>
</dbReference>
<dbReference type="HAMAP" id="MF_00225">
    <property type="entry name" value="DHO_dh_type2"/>
    <property type="match status" value="1"/>
</dbReference>
<proteinExistence type="inferred from homology"/>
<keyword evidence="6" id="KW-0285">Flavoprotein</keyword>
<dbReference type="NCBIfam" id="NF003652">
    <property type="entry name" value="PRK05286.2-5"/>
    <property type="match status" value="1"/>
</dbReference>
<protein>
    <recommendedName>
        <fullName evidence="5">dihydroorotate dehydrogenase (quinone)</fullName>
        <ecNumber evidence="5">1.3.5.2</ecNumber>
    </recommendedName>
</protein>
<dbReference type="InterPro" id="IPR050074">
    <property type="entry name" value="DHO_dehydrogenase"/>
</dbReference>
<keyword evidence="8 12" id="KW-0560">Oxidoreductase</keyword>
<dbReference type="AlphaFoldDB" id="A0A1J5T665"/>
<evidence type="ECO:0000256" key="4">
    <source>
        <dbReference type="ARBA" id="ARBA00005359"/>
    </source>
</evidence>
<evidence type="ECO:0000313" key="12">
    <source>
        <dbReference type="EMBL" id="OIR09300.1"/>
    </source>
</evidence>
<comment type="similarity">
    <text evidence="4">Belongs to the dihydroorotate dehydrogenase family. Type 2 subfamily.</text>
</comment>
<accession>A0A1J5T665</accession>
<gene>
    <name evidence="12" type="primary">pyrD_4</name>
    <name evidence="12" type="ORF">GALL_85330</name>
</gene>
<dbReference type="GO" id="GO:0006207">
    <property type="term" value="P:'de novo' pyrimidine nucleobase biosynthetic process"/>
    <property type="evidence" value="ECO:0007669"/>
    <property type="project" value="InterPro"/>
</dbReference>
<dbReference type="UniPathway" id="UPA00070">
    <property type="reaction ID" value="UER00946"/>
</dbReference>
<name>A0A1J5T665_9ZZZZ</name>
<evidence type="ECO:0000256" key="7">
    <source>
        <dbReference type="ARBA" id="ARBA00022643"/>
    </source>
</evidence>
<dbReference type="CDD" id="cd04738">
    <property type="entry name" value="DHOD_2_like"/>
    <property type="match status" value="1"/>
</dbReference>
<sequence length="383" mass="41151">MGSSREDAGSRGGGPCALPFEGAPATVPRMDLWYEKVLRPYFFRQDPEVAHERAVHALARLGSVGWARRALERWAQLPPARFQPVRLFGLEFPNRIGLAAGFDKNGAAWLGAAALGFGHVEIGTITGEAQPGNPKPRLFRYPEHEAVINRMGFNNEGAAAVARRLASMPARGHRPIPLGINLGKTKVVPLEQAVADYLKSFALLADHADYVVLNVSSPNTPDLRRLQDEDRLRELLGAVTAANRARTLNDVKARVPILLKIAPDLTWPQVDSVLQVIADHGLDGIVATNTTLARPGPFASAGQAGGLSGAPLRRRSTEFVSYIARATGGRLPIIGVGGVSDGEGAGEKLDAGASLVQVYSGLIYRGPFFARDLARAVCDRDRR</sequence>
<dbReference type="GO" id="GO:0106430">
    <property type="term" value="F:dihydroorotate dehydrogenase (quinone) activity"/>
    <property type="evidence" value="ECO:0007669"/>
    <property type="project" value="UniProtKB-EC"/>
</dbReference>
<dbReference type="GO" id="GO:0044205">
    <property type="term" value="P:'de novo' UMP biosynthetic process"/>
    <property type="evidence" value="ECO:0007669"/>
    <property type="project" value="UniProtKB-UniPathway"/>
</dbReference>